<dbReference type="InterPro" id="IPR025403">
    <property type="entry name" value="TgpA-like_C"/>
</dbReference>
<proteinExistence type="predicted"/>
<evidence type="ECO:0000259" key="3">
    <source>
        <dbReference type="SMART" id="SM00460"/>
    </source>
</evidence>
<feature type="transmembrane region" description="Helical" evidence="2">
    <location>
        <begin position="71"/>
        <end position="89"/>
    </location>
</feature>
<protein>
    <submittedName>
        <fullName evidence="4">DUF4129 domain-containing protein</fullName>
    </submittedName>
</protein>
<feature type="transmembrane region" description="Helical" evidence="2">
    <location>
        <begin position="174"/>
        <end position="193"/>
    </location>
</feature>
<comment type="caution">
    <text evidence="4">The sequence shown here is derived from an EMBL/GenBank/DDBJ whole genome shotgun (WGS) entry which is preliminary data.</text>
</comment>
<dbReference type="SMART" id="SM00460">
    <property type="entry name" value="TGc"/>
    <property type="match status" value="1"/>
</dbReference>
<evidence type="ECO:0000313" key="4">
    <source>
        <dbReference type="EMBL" id="HEF64905.1"/>
    </source>
</evidence>
<feature type="transmembrane region" description="Helical" evidence="2">
    <location>
        <begin position="12"/>
        <end position="35"/>
    </location>
</feature>
<accession>A0A7C1JZX1</accession>
<feature type="region of interest" description="Disordered" evidence="1">
    <location>
        <begin position="327"/>
        <end position="349"/>
    </location>
</feature>
<name>A0A7C1JZX1_THERO</name>
<keyword evidence="2" id="KW-0472">Membrane</keyword>
<sequence length="919" mass="102179">MLRVVGKRLTPDVGWFALGSLVALNLLAGFSTYRADWSDGLVVAVRAVLLGTLVAYVLARPMNLPDWVAHPLALVLGGTGVLWLLQGLLSDQLGGWREKLAFLWVRWERWYLAIRQGERAEDFYLFLLLIAVTHFAIGYIATWLVVRHDHAWVSVLLPTTVVLINAGYSRNVSAFLVALTVILDLLIVGRVSFAQRMQRWQRSGLVFASSVAWQSLWVLSWLSVAVLLFGWIVPFSTHSSRAAAALQPTNRPWTELRDTLAQWFPSVRGPGGGRGGVGGFASFGDRFDIGGPLRLSDEPVLLVVANNAAYLTVRTYDTYTGRGWRSSAVPDTANASDETLSTPTENVANSEPAPLMEFANDEELPKADSVTKERETVRYHVEVLQSRGAALAYTGDPVSFSIPVRALYGWTDSTEWRTIDLGSTAPEQIPLELRPLVELLRDVEFTPAEERSPREPTPTPDPYAGRPWFWWFMAGSPVLPQLDTQISHLAARGIEVTFWWETTGQGGFRITRLAYRGRLPDYADLEAVYPANGMSRGLAYDFVTAVSRATPEQLRAAGEESAQSSDGADVVTTLYGVYPRDLYQRYTQLPETVTERTRQLAYALAAGKSNAYDVASTIEAFVRERISYNEAAPYPGGVDAVDTVLFVRPEGYCTFYASAMAVLLRAVGIPARVAVGYYPADFDSDLGGFLYRDRNAHAWVEVFFPGYGWIPFEPTASRPPIPRGAIPGQSDLLPMDPILGANLPTDERFGLRLPELDRPEGAGAVGSAASASTSKQSWAKTMLIGFVVLLASASVIATAWWLWGTWRLPPAARLFVRLQRLARIAGLRPAQSLTPLEFAWEVGRFVPGTRRAAETIAQLYSREQYGRRPVREEELRLASRLWREVLRPRLVRAAFRLRLREEAEFTDARSLPGRRQREH</sequence>
<evidence type="ECO:0000256" key="1">
    <source>
        <dbReference type="SAM" id="MobiDB-lite"/>
    </source>
</evidence>
<feature type="transmembrane region" description="Helical" evidence="2">
    <location>
        <begin position="782"/>
        <end position="803"/>
    </location>
</feature>
<dbReference type="Pfam" id="PF01841">
    <property type="entry name" value="Transglut_core"/>
    <property type="match status" value="1"/>
</dbReference>
<dbReference type="EMBL" id="DSJL01000009">
    <property type="protein sequence ID" value="HEF64905.1"/>
    <property type="molecule type" value="Genomic_DNA"/>
</dbReference>
<dbReference type="Gene3D" id="3.10.620.30">
    <property type="match status" value="1"/>
</dbReference>
<organism evidence="4">
    <name type="scientific">Thermomicrobium roseum</name>
    <dbReference type="NCBI Taxonomy" id="500"/>
    <lineage>
        <taxon>Bacteria</taxon>
        <taxon>Pseudomonadati</taxon>
        <taxon>Thermomicrobiota</taxon>
        <taxon>Thermomicrobia</taxon>
        <taxon>Thermomicrobiales</taxon>
        <taxon>Thermomicrobiaceae</taxon>
        <taxon>Thermomicrobium</taxon>
    </lineage>
</organism>
<feature type="domain" description="Transglutaminase-like" evidence="3">
    <location>
        <begin position="645"/>
        <end position="716"/>
    </location>
</feature>
<dbReference type="PANTHER" id="PTHR42736:SF1">
    <property type="entry name" value="PROTEIN-GLUTAMINE GAMMA-GLUTAMYLTRANSFERASE"/>
    <property type="match status" value="1"/>
</dbReference>
<feature type="compositionally biased region" description="Polar residues" evidence="1">
    <location>
        <begin position="333"/>
        <end position="349"/>
    </location>
</feature>
<dbReference type="SUPFAM" id="SSF54001">
    <property type="entry name" value="Cysteine proteinases"/>
    <property type="match status" value="1"/>
</dbReference>
<dbReference type="InterPro" id="IPR002931">
    <property type="entry name" value="Transglutaminase-like"/>
</dbReference>
<feature type="transmembrane region" description="Helical" evidence="2">
    <location>
        <begin position="41"/>
        <end position="59"/>
    </location>
</feature>
<feature type="transmembrane region" description="Helical" evidence="2">
    <location>
        <begin position="123"/>
        <end position="144"/>
    </location>
</feature>
<feature type="transmembrane region" description="Helical" evidence="2">
    <location>
        <begin position="205"/>
        <end position="232"/>
    </location>
</feature>
<dbReference type="Pfam" id="PF13559">
    <property type="entry name" value="DUF4129"/>
    <property type="match status" value="1"/>
</dbReference>
<evidence type="ECO:0000256" key="2">
    <source>
        <dbReference type="SAM" id="Phobius"/>
    </source>
</evidence>
<gene>
    <name evidence="4" type="ORF">ENP47_04825</name>
</gene>
<dbReference type="PANTHER" id="PTHR42736">
    <property type="entry name" value="PROTEIN-GLUTAMINE GAMMA-GLUTAMYLTRANSFERASE"/>
    <property type="match status" value="1"/>
</dbReference>
<keyword evidence="2" id="KW-0812">Transmembrane</keyword>
<dbReference type="AlphaFoldDB" id="A0A7C1JZX1"/>
<dbReference type="InterPro" id="IPR038765">
    <property type="entry name" value="Papain-like_cys_pep_sf"/>
</dbReference>
<reference evidence="4" key="1">
    <citation type="journal article" date="2020" name="mSystems">
        <title>Genome- and Community-Level Interaction Insights into Carbon Utilization and Element Cycling Functions of Hydrothermarchaeota in Hydrothermal Sediment.</title>
        <authorList>
            <person name="Zhou Z."/>
            <person name="Liu Y."/>
            <person name="Xu W."/>
            <person name="Pan J."/>
            <person name="Luo Z.H."/>
            <person name="Li M."/>
        </authorList>
    </citation>
    <scope>NUCLEOTIDE SEQUENCE [LARGE SCALE GENOMIC DNA]</scope>
    <source>
        <strain evidence="4">SpSt-222</strain>
    </source>
</reference>
<keyword evidence="2" id="KW-1133">Transmembrane helix</keyword>
<dbReference type="InterPro" id="IPR052901">
    <property type="entry name" value="Bact_TGase-like"/>
</dbReference>